<dbReference type="InterPro" id="IPR029044">
    <property type="entry name" value="Nucleotide-diphossugar_trans"/>
</dbReference>
<dbReference type="Proteomes" id="UP000524462">
    <property type="component" value="Unassembled WGS sequence"/>
</dbReference>
<evidence type="ECO:0000313" key="1">
    <source>
        <dbReference type="EMBL" id="MBA2796619.1"/>
    </source>
</evidence>
<protein>
    <recommendedName>
        <fullName evidence="3">Glycosyltransferase</fullName>
    </recommendedName>
</protein>
<proteinExistence type="predicted"/>
<dbReference type="Gene3D" id="3.90.550.10">
    <property type="entry name" value="Spore Coat Polysaccharide Biosynthesis Protein SpsA, Chain A"/>
    <property type="match status" value="1"/>
</dbReference>
<gene>
    <name evidence="1" type="ORF">H1B29_09030</name>
</gene>
<evidence type="ECO:0000313" key="2">
    <source>
        <dbReference type="Proteomes" id="UP000524462"/>
    </source>
</evidence>
<sequence length="271" mass="31853">MKEYYKHIFVVLVYRNIADVIGFIESVKKNVSNSKIIIVNSYYDDQSMKKVRSIATDKDCDFINIENKGFSFGNNVGIKYAIEYYEFEYVTCSNPDVVINKFDDTFLDCNPNLVYGPEITTADGKKQNPMMEKKYNRIYTLIYKSYKLNKRYLFIIAIILLKIFRSYGRLKHSFFNKRSYRVFQLHGCFLVFSKAFLLKVGMPFDESMFLFGEEGVLAIRAEKNNIPLMYTKNINILHKEDGSMSLFSGNINNELIKSNIYFYENYIEDKL</sequence>
<dbReference type="RefSeq" id="WP_181460524.1">
    <property type="nucleotide sequence ID" value="NZ_JACEGE010000024.1"/>
</dbReference>
<dbReference type="EMBL" id="JACEGE010000024">
    <property type="protein sequence ID" value="MBA2796619.1"/>
    <property type="molecule type" value="Genomic_DNA"/>
</dbReference>
<name>A0A7V9WT77_STRPO</name>
<evidence type="ECO:0008006" key="3">
    <source>
        <dbReference type="Google" id="ProtNLM"/>
    </source>
</evidence>
<dbReference type="SUPFAM" id="SSF53448">
    <property type="entry name" value="Nucleotide-diphospho-sugar transferases"/>
    <property type="match status" value="1"/>
</dbReference>
<dbReference type="AlphaFoldDB" id="A0A7V9WT77"/>
<reference evidence="1 2" key="1">
    <citation type="submission" date="2020-07" db="EMBL/GenBank/DDBJ databases">
        <title>Molecular and genomic characterization of Streptococcus porcinus isolated from diseased swine in Brazil.</title>
        <authorList>
            <person name="Moreno L.Z."/>
            <person name="Matajira C.E.C."/>
            <person name="Poor A.P."/>
            <person name="Dutra M.C."/>
            <person name="Moreno A.M."/>
        </authorList>
    </citation>
    <scope>NUCLEOTIDE SEQUENCE [LARGE SCALE GENOMIC DNA]</scope>
    <source>
        <strain evidence="1 2">SP0816-2</strain>
    </source>
</reference>
<organism evidence="1 2">
    <name type="scientific">Streptococcus porcinus</name>
    <dbReference type="NCBI Taxonomy" id="1340"/>
    <lineage>
        <taxon>Bacteria</taxon>
        <taxon>Bacillati</taxon>
        <taxon>Bacillota</taxon>
        <taxon>Bacilli</taxon>
        <taxon>Lactobacillales</taxon>
        <taxon>Streptococcaceae</taxon>
        <taxon>Streptococcus</taxon>
    </lineage>
</organism>
<comment type="caution">
    <text evidence="1">The sequence shown here is derived from an EMBL/GenBank/DDBJ whole genome shotgun (WGS) entry which is preliminary data.</text>
</comment>
<accession>A0A7V9WT77</accession>